<evidence type="ECO:0000256" key="9">
    <source>
        <dbReference type="ARBA" id="ARBA00023237"/>
    </source>
</evidence>
<evidence type="ECO:0000256" key="6">
    <source>
        <dbReference type="ARBA" id="ARBA00022729"/>
    </source>
</evidence>
<sequence length="631" mass="69306">MSTSPAFFVNASTSQDQSISANSAEIKINMQDGDIRTFIQWIAERTNKNFVIDPRVKGKVSVISQESLTAEEAYQVFLSVLQVHGYTALESGQVVKIIPDASARHSAVPLMEGQSHSGNDEMIVKVIKPKNIPAIKLVSMLRPLVPQTGHLIAYPDSNALIVSDRAGNIEQISKIISRIDKAGALDIEIVPIAHANAKDVVTILKALMPKGGSPQSKAFTIDFAADERSNSILMSGDEVKRRKLREIIHRLDNSESSNGDTQVFYLNYAKAKDVAPILQKMSGSIKKEGKDVGMTNAEVSIEPDESTNALVVTAPPTLMKTIQHVVRKLDIRRAQVLVEALIVSVGDEINNEIGVDWSTSDSAIGRDGGFARMHTTGNFSSLSKDKDGSLDIGKGFTFGFFRNGSLRSLIKAFKSNESVNVLSKPNIITLDNKEAEINVGKEVPVVTGQETNSSSTTSNPFTTYDRKNVGIILKLTPRINPGNTVTMEISQEISDVSQTELENAKDIVIDKKTITTNVLVEDKAVLVMGGLIEDRVKDVETKVPFLGDIPVIGYLFRNTSKEVTKTNIMVFLKPTILRSKAVADEVTSTRYRFIKDRQKELRNIFNEIYSDIAPSDYNKPTVVKPLLRQSF</sequence>
<name>A0ABS5ZEG2_9GAMM</name>
<keyword evidence="15" id="KW-1185">Reference proteome</keyword>
<organism evidence="14 15">
    <name type="scientific">Zooshikella harenae</name>
    <dbReference type="NCBI Taxonomy" id="2827238"/>
    <lineage>
        <taxon>Bacteria</taxon>
        <taxon>Pseudomonadati</taxon>
        <taxon>Pseudomonadota</taxon>
        <taxon>Gammaproteobacteria</taxon>
        <taxon>Oceanospirillales</taxon>
        <taxon>Zooshikellaceae</taxon>
        <taxon>Zooshikella</taxon>
    </lineage>
</organism>
<dbReference type="Pfam" id="PF03958">
    <property type="entry name" value="Secretin_N"/>
    <property type="match status" value="3"/>
</dbReference>
<dbReference type="PANTHER" id="PTHR30332:SF24">
    <property type="entry name" value="SECRETIN GSPD-RELATED"/>
    <property type="match status" value="1"/>
</dbReference>
<feature type="domain" description="NolW-like" evidence="12">
    <location>
        <begin position="261"/>
        <end position="335"/>
    </location>
</feature>
<dbReference type="PRINTS" id="PR00811">
    <property type="entry name" value="BCTERIALGSPD"/>
</dbReference>
<evidence type="ECO:0000313" key="14">
    <source>
        <dbReference type="EMBL" id="MBU2712360.1"/>
    </source>
</evidence>
<dbReference type="InterPro" id="IPR004846">
    <property type="entry name" value="T2SS/T3SS_dom"/>
</dbReference>
<feature type="domain" description="NolW-like" evidence="12">
    <location>
        <begin position="188"/>
        <end position="253"/>
    </location>
</feature>
<comment type="similarity">
    <text evidence="2">Belongs to the bacterial secretin family. GSP D subfamily.</text>
</comment>
<feature type="domain" description="NolW-like" evidence="12">
    <location>
        <begin position="124"/>
        <end position="184"/>
    </location>
</feature>
<evidence type="ECO:0000259" key="11">
    <source>
        <dbReference type="Pfam" id="PF00263"/>
    </source>
</evidence>
<comment type="caution">
    <text evidence="14">The sequence shown here is derived from an EMBL/GenBank/DDBJ whole genome shotgun (WGS) entry which is preliminary data.</text>
</comment>
<reference evidence="14 15" key="1">
    <citation type="submission" date="2021-04" db="EMBL/GenBank/DDBJ databases">
        <authorList>
            <person name="Pira H."/>
            <person name="Risdian C."/>
            <person name="Wink J."/>
        </authorList>
    </citation>
    <scope>NUCLEOTIDE SEQUENCE [LARGE SCALE GENOMIC DNA]</scope>
    <source>
        <strain evidence="14 15">WH53</strain>
    </source>
</reference>
<dbReference type="InterPro" id="IPR050810">
    <property type="entry name" value="Bact_Secretion_Sys_Channel"/>
</dbReference>
<keyword evidence="9" id="KW-0998">Cell outer membrane</keyword>
<dbReference type="PANTHER" id="PTHR30332">
    <property type="entry name" value="PROBABLE GENERAL SECRETION PATHWAY PROTEIN D"/>
    <property type="match status" value="1"/>
</dbReference>
<dbReference type="InterPro" id="IPR038591">
    <property type="entry name" value="NolW-like_sf"/>
</dbReference>
<evidence type="ECO:0000256" key="2">
    <source>
        <dbReference type="ARBA" id="ARBA00006980"/>
    </source>
</evidence>
<protein>
    <submittedName>
        <fullName evidence="14">Type II secretion system secretin GspD</fullName>
    </submittedName>
</protein>
<dbReference type="Gene3D" id="3.30.1370.120">
    <property type="match status" value="3"/>
</dbReference>
<dbReference type="NCBIfam" id="TIGR02517">
    <property type="entry name" value="type_II_gspD"/>
    <property type="match status" value="1"/>
</dbReference>
<evidence type="ECO:0000259" key="12">
    <source>
        <dbReference type="Pfam" id="PF03958"/>
    </source>
</evidence>
<feature type="domain" description="Type II/III secretion system secretin-like" evidence="11">
    <location>
        <begin position="413"/>
        <end position="578"/>
    </location>
</feature>
<dbReference type="InterPro" id="IPR049371">
    <property type="entry name" value="GspD-like_N0"/>
</dbReference>
<evidence type="ECO:0000256" key="7">
    <source>
        <dbReference type="ARBA" id="ARBA00022927"/>
    </source>
</evidence>
<accession>A0ABS5ZEG2</accession>
<evidence type="ECO:0000256" key="10">
    <source>
        <dbReference type="RuleBase" id="RU004004"/>
    </source>
</evidence>
<keyword evidence="3 10" id="KW-0813">Transport</keyword>
<dbReference type="Pfam" id="PF00263">
    <property type="entry name" value="Secretin"/>
    <property type="match status" value="1"/>
</dbReference>
<dbReference type="Pfam" id="PF21305">
    <property type="entry name" value="type_II_gspD_N0"/>
    <property type="match status" value="1"/>
</dbReference>
<feature type="domain" description="GspD-like N0" evidence="13">
    <location>
        <begin position="28"/>
        <end position="97"/>
    </location>
</feature>
<comment type="subcellular location">
    <subcellularLocation>
        <location evidence="1 10">Cell outer membrane</location>
    </subcellularLocation>
</comment>
<dbReference type="InterPro" id="IPR013356">
    <property type="entry name" value="T2SS_GspD"/>
</dbReference>
<dbReference type="RefSeq" id="WP_215820585.1">
    <property type="nucleotide sequence ID" value="NZ_JAGSOY010000036.1"/>
</dbReference>
<evidence type="ECO:0000313" key="15">
    <source>
        <dbReference type="Proteomes" id="UP000690515"/>
    </source>
</evidence>
<evidence type="ECO:0000256" key="5">
    <source>
        <dbReference type="ARBA" id="ARBA00022692"/>
    </source>
</evidence>
<dbReference type="Proteomes" id="UP000690515">
    <property type="component" value="Unassembled WGS sequence"/>
</dbReference>
<dbReference type="EMBL" id="JAGSOY010000036">
    <property type="protein sequence ID" value="MBU2712360.1"/>
    <property type="molecule type" value="Genomic_DNA"/>
</dbReference>
<keyword evidence="7" id="KW-0653">Protein transport</keyword>
<keyword evidence="5" id="KW-0812">Transmembrane</keyword>
<keyword evidence="8" id="KW-0472">Membrane</keyword>
<proteinExistence type="inferred from homology"/>
<dbReference type="InterPro" id="IPR001775">
    <property type="entry name" value="GspD/PilQ"/>
</dbReference>
<dbReference type="InterPro" id="IPR005644">
    <property type="entry name" value="NolW-like"/>
</dbReference>
<evidence type="ECO:0000256" key="4">
    <source>
        <dbReference type="ARBA" id="ARBA00022452"/>
    </source>
</evidence>
<evidence type="ECO:0000256" key="1">
    <source>
        <dbReference type="ARBA" id="ARBA00004442"/>
    </source>
</evidence>
<evidence type="ECO:0000256" key="3">
    <source>
        <dbReference type="ARBA" id="ARBA00022448"/>
    </source>
</evidence>
<keyword evidence="4" id="KW-1134">Transmembrane beta strand</keyword>
<keyword evidence="6" id="KW-0732">Signal</keyword>
<gene>
    <name evidence="14" type="primary">gspD</name>
    <name evidence="14" type="ORF">KCG35_14940</name>
</gene>
<evidence type="ECO:0000256" key="8">
    <source>
        <dbReference type="ARBA" id="ARBA00023136"/>
    </source>
</evidence>
<evidence type="ECO:0000259" key="13">
    <source>
        <dbReference type="Pfam" id="PF21305"/>
    </source>
</evidence>